<dbReference type="SUPFAM" id="SSF53254">
    <property type="entry name" value="Phosphoglycerate mutase-like"/>
    <property type="match status" value="1"/>
</dbReference>
<dbReference type="InterPro" id="IPR013078">
    <property type="entry name" value="His_Pase_superF_clade-1"/>
</dbReference>
<protein>
    <recommendedName>
        <fullName evidence="4">Phosphohistidine phosphatase</fullName>
    </recommendedName>
</protein>
<evidence type="ECO:0000313" key="3">
    <source>
        <dbReference type="Proteomes" id="UP000612055"/>
    </source>
</evidence>
<comment type="caution">
    <text evidence="2">The sequence shown here is derived from an EMBL/GenBank/DDBJ whole genome shotgun (WGS) entry which is preliminary data.</text>
</comment>
<evidence type="ECO:0000256" key="1">
    <source>
        <dbReference type="SAM" id="MobiDB-lite"/>
    </source>
</evidence>
<dbReference type="PANTHER" id="PTHR47623">
    <property type="entry name" value="OS09G0287300 PROTEIN"/>
    <property type="match status" value="1"/>
</dbReference>
<name>A0A835XQX8_9CHLO</name>
<dbReference type="EMBL" id="JAEHOE010000089">
    <property type="protein sequence ID" value="KAG2488010.1"/>
    <property type="molecule type" value="Genomic_DNA"/>
</dbReference>
<dbReference type="Proteomes" id="UP000612055">
    <property type="component" value="Unassembled WGS sequence"/>
</dbReference>
<accession>A0A835XQX8</accession>
<feature type="region of interest" description="Disordered" evidence="1">
    <location>
        <begin position="1"/>
        <end position="20"/>
    </location>
</feature>
<sequence>MRTSLLARSGQRVAPAGRSRPSILAQARPGVHKPEPQSTVRRLILLRHADSDGAPEGVRDHDRPISALGRKQAASVASLLAARGWLPDLVLASNSRRTKQTLDEMQEVMQELADTDAHYYGSLYTVAALDGQTREHLTECLLEVADDRRTMCVMAVGHNKGWEEAASQLAGQAVKLRPASAALLQSAAAAGASWRDVMAEGAAWELVALLVPQPA</sequence>
<dbReference type="SMART" id="SM00855">
    <property type="entry name" value="PGAM"/>
    <property type="match status" value="1"/>
</dbReference>
<reference evidence="2" key="1">
    <citation type="journal article" date="2020" name="bioRxiv">
        <title>Comparative genomics of Chlamydomonas.</title>
        <authorList>
            <person name="Craig R.J."/>
            <person name="Hasan A.R."/>
            <person name="Ness R.W."/>
            <person name="Keightley P.D."/>
        </authorList>
    </citation>
    <scope>NUCLEOTIDE SEQUENCE</scope>
    <source>
        <strain evidence="2">CCAP 11/70</strain>
    </source>
</reference>
<evidence type="ECO:0000313" key="2">
    <source>
        <dbReference type="EMBL" id="KAG2488010.1"/>
    </source>
</evidence>
<dbReference type="OrthoDB" id="2019724at2759"/>
<dbReference type="Gene3D" id="3.40.50.1240">
    <property type="entry name" value="Phosphoglycerate mutase-like"/>
    <property type="match status" value="1"/>
</dbReference>
<proteinExistence type="predicted"/>
<dbReference type="Pfam" id="PF00300">
    <property type="entry name" value="His_Phos_1"/>
    <property type="match status" value="1"/>
</dbReference>
<organism evidence="2 3">
    <name type="scientific">Edaphochlamys debaryana</name>
    <dbReference type="NCBI Taxonomy" id="47281"/>
    <lineage>
        <taxon>Eukaryota</taxon>
        <taxon>Viridiplantae</taxon>
        <taxon>Chlorophyta</taxon>
        <taxon>core chlorophytes</taxon>
        <taxon>Chlorophyceae</taxon>
        <taxon>CS clade</taxon>
        <taxon>Chlamydomonadales</taxon>
        <taxon>Chlamydomonadales incertae sedis</taxon>
        <taxon>Edaphochlamys</taxon>
    </lineage>
</organism>
<dbReference type="AlphaFoldDB" id="A0A835XQX8"/>
<dbReference type="InterPro" id="IPR029033">
    <property type="entry name" value="His_PPase_superfam"/>
</dbReference>
<evidence type="ECO:0008006" key="4">
    <source>
        <dbReference type="Google" id="ProtNLM"/>
    </source>
</evidence>
<dbReference type="CDD" id="cd07067">
    <property type="entry name" value="HP_PGM_like"/>
    <property type="match status" value="1"/>
</dbReference>
<keyword evidence="3" id="KW-1185">Reference proteome</keyword>
<dbReference type="PANTHER" id="PTHR47623:SF1">
    <property type="entry name" value="OS09G0287300 PROTEIN"/>
    <property type="match status" value="1"/>
</dbReference>
<gene>
    <name evidence="2" type="ORF">HYH03_013447</name>
</gene>